<accession>A0A1H4X0T3</accession>
<gene>
    <name evidence="1" type="ORF">SAMN04489745_3635</name>
</gene>
<proteinExistence type="predicted"/>
<dbReference type="RefSeq" id="WP_074784733.1">
    <property type="nucleotide sequence ID" value="NZ_FNSN01000008.1"/>
</dbReference>
<keyword evidence="2" id="KW-1185">Reference proteome</keyword>
<evidence type="ECO:0000313" key="1">
    <source>
        <dbReference type="EMBL" id="SEC99135.1"/>
    </source>
</evidence>
<dbReference type="EMBL" id="FNSN01000008">
    <property type="protein sequence ID" value="SEC99135.1"/>
    <property type="molecule type" value="Genomic_DNA"/>
</dbReference>
<organism evidence="1 2">
    <name type="scientific">Arthrobacter woluwensis</name>
    <dbReference type="NCBI Taxonomy" id="156980"/>
    <lineage>
        <taxon>Bacteria</taxon>
        <taxon>Bacillati</taxon>
        <taxon>Actinomycetota</taxon>
        <taxon>Actinomycetes</taxon>
        <taxon>Micrococcales</taxon>
        <taxon>Micrococcaceae</taxon>
        <taxon>Arthrobacter</taxon>
    </lineage>
</organism>
<protein>
    <submittedName>
        <fullName evidence="1">Uncharacterized protein</fullName>
    </submittedName>
</protein>
<dbReference type="AlphaFoldDB" id="A0A1H4X0T3"/>
<reference evidence="1 2" key="1">
    <citation type="submission" date="2016-10" db="EMBL/GenBank/DDBJ databases">
        <authorList>
            <person name="de Groot N.N."/>
        </authorList>
    </citation>
    <scope>NUCLEOTIDE SEQUENCE [LARGE SCALE GENOMIC DNA]</scope>
    <source>
        <strain evidence="1 2">DSM 10495</strain>
    </source>
</reference>
<dbReference type="STRING" id="156980.SAMN04489745_3635"/>
<sequence>MRFIICDLITGTVLDEAPLVIAEDLTRQLKGVGEGKFFAPFFDGEGRLYKNRYWEKLIVPWKSLILVTDEDGRIIWHGIPNSTATPGINGQEIPCRPWRNTFCAGTCPPPSSLTSTRPTSSPP</sequence>
<dbReference type="Proteomes" id="UP000182652">
    <property type="component" value="Unassembled WGS sequence"/>
</dbReference>
<name>A0A1H4X0T3_9MICC</name>
<evidence type="ECO:0000313" key="2">
    <source>
        <dbReference type="Proteomes" id="UP000182652"/>
    </source>
</evidence>